<dbReference type="PANTHER" id="PTHR45951">
    <property type="entry name" value="PROTEIN DISPATCHED-RELATED"/>
    <property type="match status" value="1"/>
</dbReference>
<organism evidence="10 11">
    <name type="scientific">Biomphalaria pfeifferi</name>
    <name type="common">Bloodfluke planorb</name>
    <name type="synonym">Freshwater snail</name>
    <dbReference type="NCBI Taxonomy" id="112525"/>
    <lineage>
        <taxon>Eukaryota</taxon>
        <taxon>Metazoa</taxon>
        <taxon>Spiralia</taxon>
        <taxon>Lophotrochozoa</taxon>
        <taxon>Mollusca</taxon>
        <taxon>Gastropoda</taxon>
        <taxon>Heterobranchia</taxon>
        <taxon>Euthyneura</taxon>
        <taxon>Panpulmonata</taxon>
        <taxon>Hygrophila</taxon>
        <taxon>Lymnaeoidea</taxon>
        <taxon>Planorbidae</taxon>
        <taxon>Biomphalaria</taxon>
    </lineage>
</organism>
<keyword evidence="2 8" id="KW-0812">Transmembrane</keyword>
<keyword evidence="11" id="KW-1185">Reference proteome</keyword>
<keyword evidence="5" id="KW-0325">Glycoprotein</keyword>
<dbReference type="GO" id="GO:0022857">
    <property type="term" value="F:transmembrane transporter activity"/>
    <property type="evidence" value="ECO:0007669"/>
    <property type="project" value="TreeGrafter"/>
</dbReference>
<dbReference type="Gene3D" id="1.20.1640.10">
    <property type="entry name" value="Multidrug efflux transporter AcrB transmembrane domain"/>
    <property type="match status" value="2"/>
</dbReference>
<feature type="transmembrane region" description="Helical" evidence="8">
    <location>
        <begin position="622"/>
        <end position="640"/>
    </location>
</feature>
<evidence type="ECO:0000256" key="8">
    <source>
        <dbReference type="SAM" id="Phobius"/>
    </source>
</evidence>
<dbReference type="SUPFAM" id="SSF82866">
    <property type="entry name" value="Multidrug efflux transporter AcrB transmembrane domain"/>
    <property type="match status" value="2"/>
</dbReference>
<feature type="transmembrane region" description="Helical" evidence="8">
    <location>
        <begin position="407"/>
        <end position="427"/>
    </location>
</feature>
<evidence type="ECO:0000256" key="1">
    <source>
        <dbReference type="ARBA" id="ARBA00004141"/>
    </source>
</evidence>
<evidence type="ECO:0000256" key="5">
    <source>
        <dbReference type="ARBA" id="ARBA00023180"/>
    </source>
</evidence>
<dbReference type="PROSITE" id="PS50156">
    <property type="entry name" value="SSD"/>
    <property type="match status" value="2"/>
</dbReference>
<dbReference type="GO" id="GO:0016020">
    <property type="term" value="C:membrane"/>
    <property type="evidence" value="ECO:0007669"/>
    <property type="project" value="UniProtKB-SubCell"/>
</dbReference>
<evidence type="ECO:0000313" key="10">
    <source>
        <dbReference type="EMBL" id="KAK0046825.1"/>
    </source>
</evidence>
<comment type="caution">
    <text evidence="10">The sequence shown here is derived from an EMBL/GenBank/DDBJ whole genome shotgun (WGS) entry which is preliminary data.</text>
</comment>
<gene>
    <name evidence="10" type="ORF">Bpfe_023692</name>
</gene>
<feature type="transmembrane region" description="Helical" evidence="8">
    <location>
        <begin position="541"/>
        <end position="564"/>
    </location>
</feature>
<dbReference type="PANTHER" id="PTHR45951:SF7">
    <property type="entry name" value="SSD DOMAIN-CONTAINING PROTEIN"/>
    <property type="match status" value="1"/>
</dbReference>
<keyword evidence="3 8" id="KW-1133">Transmembrane helix</keyword>
<evidence type="ECO:0000256" key="7">
    <source>
        <dbReference type="SAM" id="MobiDB-lite"/>
    </source>
</evidence>
<protein>
    <submittedName>
        <fullName evidence="10">Protein dispatched 1</fullName>
    </submittedName>
</protein>
<dbReference type="EMBL" id="JASAOG010000159">
    <property type="protein sequence ID" value="KAK0046825.1"/>
    <property type="molecule type" value="Genomic_DNA"/>
</dbReference>
<dbReference type="Proteomes" id="UP001233172">
    <property type="component" value="Unassembled WGS sequence"/>
</dbReference>
<reference evidence="10" key="1">
    <citation type="journal article" date="2023" name="PLoS Negl. Trop. Dis.">
        <title>A genome sequence for Biomphalaria pfeifferi, the major vector snail for the human-infecting parasite Schistosoma mansoni.</title>
        <authorList>
            <person name="Bu L."/>
            <person name="Lu L."/>
            <person name="Laidemitt M.R."/>
            <person name="Zhang S.M."/>
            <person name="Mutuku M."/>
            <person name="Mkoji G."/>
            <person name="Steinauer M."/>
            <person name="Loker E.S."/>
        </authorList>
    </citation>
    <scope>NUCLEOTIDE SEQUENCE</scope>
    <source>
        <strain evidence="10">KasaAsao</strain>
    </source>
</reference>
<dbReference type="InterPro" id="IPR004869">
    <property type="entry name" value="MMPL_dom"/>
</dbReference>
<feature type="transmembrane region" description="Helical" evidence="8">
    <location>
        <begin position="514"/>
        <end position="535"/>
    </location>
</feature>
<evidence type="ECO:0000256" key="2">
    <source>
        <dbReference type="ARBA" id="ARBA00022692"/>
    </source>
</evidence>
<proteinExistence type="inferred from homology"/>
<dbReference type="Pfam" id="PF03176">
    <property type="entry name" value="MMPL"/>
    <property type="match status" value="1"/>
</dbReference>
<feature type="compositionally biased region" description="Basic and acidic residues" evidence="7">
    <location>
        <begin position="53"/>
        <end position="64"/>
    </location>
</feature>
<evidence type="ECO:0000259" key="9">
    <source>
        <dbReference type="PROSITE" id="PS50156"/>
    </source>
</evidence>
<feature type="transmembrane region" description="Helical" evidence="8">
    <location>
        <begin position="959"/>
        <end position="978"/>
    </location>
</feature>
<keyword evidence="4 8" id="KW-0472">Membrane</keyword>
<feature type="domain" description="SSD" evidence="9">
    <location>
        <begin position="471"/>
        <end position="564"/>
    </location>
</feature>
<feature type="transmembrane region" description="Helical" evidence="8">
    <location>
        <begin position="932"/>
        <end position="952"/>
    </location>
</feature>
<feature type="transmembrane region" description="Helical" evidence="8">
    <location>
        <begin position="151"/>
        <end position="178"/>
    </location>
</feature>
<feature type="transmembrane region" description="Helical" evidence="8">
    <location>
        <begin position="459"/>
        <end position="483"/>
    </location>
</feature>
<sequence length="1126" mass="126634">MQRSDTYQVHQMGLASNRQRKRKYINIYTIHLSAEIEKGIILQDSFSPNEPMSTEKSRHTEDNGTAKQMTQVGVENKSFYEDVKTETVVKPAKEELQNGGPQADGNTGMCETNVDVDADPEPGPAVDAPVSFDPKKRPLLYCKFIVKHYKLAFALTLSGHLIFLVASGIMILAGYSLFPTDFQGVPLNMNNDDTFLREVAWSYRDEDESILKVNTSAEMVGARTKNGDILQIFYQGANVLTKENLQAIKDLEEQMTSKPEWLKFCKQDVKNLQAGCSKPSSLIRFFDGSFLPSLNDPTFSNISGILYTALNIPLLNRTLQALVGTEAVITPTEASTTITRTLFFTGLPLEGYNLTTDSVSDQMTLIQTFLVDNFRSRLYKLLDDGLNGMTVNFIARQLLMHDIFDQVIYDLLLAVGSFLFIFIFMLVQTSSLFLTSFSIFSILTSFLGANIIYRVILDYRYFGIFHVLSIFIILGIGADNIFVFNDTWRATAHEKHASMEERLSSCYRRASKSMMITSLTTFVAFVSNAFSPLLLISSFGVFSSVLVVVNFFSAIVFFPTCVILHHKKWERWSWPCLRAFRNCSMYPCARKDESKSGHRPNMVVRFFRGPYHAAVTHRVGRWLFIGVCLAIIAASLYFVTELKMSEKKTQLYKNGHNYYESEQINNYAFKSSLDDKNIKVIIAFGLKNQDMSGCHKTDYKCKGKTVWDNSFDLNPKPAQLALLKLCEHIRGTSNNELLYLKRDPVTNLVDMDCFITQMNEFMRNESSVTTLYGTTDLSLPTSEIKYAPFFSAHRSLYNASLIDENFYRYFETIKSYWINNRYNGTLTHEYGTYSILMGESKDARDTSTILSKPSAYYGTRLRYAGIEIRTTLTAGTKDFQAGLDIYNAWEKFVSDEVSQLPPSLQGGIQLTPAASSNEWHEFKRQEALAKSALQGIIIGLCLAFFVLTLATTNVIISTLATITIVLVTVTIAGCIPLFGWKISVIESINLSLVVGLAVDYVVHLSESYHNSPQKTRQAKVRDMLESMGVSVVSGAISTLGAAAFMIGAQIQFFLQFGIFMFCTIGFSLIYSLCLFTPALALMGPEGHCGSLVPLVRWVWYKIIGRGKEDTQCKDCHGKGFVKHSKD</sequence>
<name>A0AAD8B2E1_BIOPF</name>
<feature type="domain" description="SSD" evidence="9">
    <location>
        <begin position="952"/>
        <end position="1081"/>
    </location>
</feature>
<evidence type="ECO:0000313" key="11">
    <source>
        <dbReference type="Proteomes" id="UP001233172"/>
    </source>
</evidence>
<feature type="transmembrane region" description="Helical" evidence="8">
    <location>
        <begin position="1052"/>
        <end position="1075"/>
    </location>
</feature>
<feature type="region of interest" description="Disordered" evidence="7">
    <location>
        <begin position="45"/>
        <end position="65"/>
    </location>
</feature>
<evidence type="ECO:0000256" key="3">
    <source>
        <dbReference type="ARBA" id="ARBA00022989"/>
    </source>
</evidence>
<evidence type="ECO:0000256" key="4">
    <source>
        <dbReference type="ARBA" id="ARBA00023136"/>
    </source>
</evidence>
<comment type="similarity">
    <text evidence="6">Belongs to the dispatched family.</text>
</comment>
<dbReference type="InterPro" id="IPR052081">
    <property type="entry name" value="Dispatched_Hh_regulator"/>
</dbReference>
<dbReference type="InterPro" id="IPR000731">
    <property type="entry name" value="SSD"/>
</dbReference>
<comment type="subcellular location">
    <subcellularLocation>
        <location evidence="1">Membrane</location>
        <topology evidence="1">Multi-pass membrane protein</topology>
    </subcellularLocation>
</comment>
<accession>A0AAD8B2E1</accession>
<dbReference type="AlphaFoldDB" id="A0AAD8B2E1"/>
<feature type="transmembrane region" description="Helical" evidence="8">
    <location>
        <begin position="432"/>
        <end position="453"/>
    </location>
</feature>
<feature type="transmembrane region" description="Helical" evidence="8">
    <location>
        <begin position="984"/>
        <end position="1002"/>
    </location>
</feature>
<feature type="transmembrane region" description="Helical" evidence="8">
    <location>
        <begin position="1023"/>
        <end position="1046"/>
    </location>
</feature>
<reference evidence="10" key="2">
    <citation type="submission" date="2023-04" db="EMBL/GenBank/DDBJ databases">
        <authorList>
            <person name="Bu L."/>
            <person name="Lu L."/>
            <person name="Laidemitt M.R."/>
            <person name="Zhang S.M."/>
            <person name="Mutuku M."/>
            <person name="Mkoji G."/>
            <person name="Steinauer M."/>
            <person name="Loker E.S."/>
        </authorList>
    </citation>
    <scope>NUCLEOTIDE SEQUENCE</scope>
    <source>
        <strain evidence="10">KasaAsao</strain>
        <tissue evidence="10">Whole Snail</tissue>
    </source>
</reference>
<evidence type="ECO:0000256" key="6">
    <source>
        <dbReference type="ARBA" id="ARBA00038046"/>
    </source>
</evidence>
<dbReference type="Pfam" id="PF12349">
    <property type="entry name" value="Sterol-sensing"/>
    <property type="match status" value="1"/>
</dbReference>
<dbReference type="InterPro" id="IPR053958">
    <property type="entry name" value="HMGCR/SNAP/NPC1-like_SSD"/>
</dbReference>